<organism evidence="9 10">
    <name type="scientific">Winogradskyella immobilis</name>
    <dbReference type="NCBI Taxonomy" id="2816852"/>
    <lineage>
        <taxon>Bacteria</taxon>
        <taxon>Pseudomonadati</taxon>
        <taxon>Bacteroidota</taxon>
        <taxon>Flavobacteriia</taxon>
        <taxon>Flavobacteriales</taxon>
        <taxon>Flavobacteriaceae</taxon>
        <taxon>Winogradskyella</taxon>
    </lineage>
</organism>
<comment type="caution">
    <text evidence="9">The sequence shown here is derived from an EMBL/GenBank/DDBJ whole genome shotgun (WGS) entry which is preliminary data.</text>
</comment>
<feature type="transmembrane region" description="Helical" evidence="8">
    <location>
        <begin position="162"/>
        <end position="180"/>
    </location>
</feature>
<evidence type="ECO:0000256" key="4">
    <source>
        <dbReference type="ARBA" id="ARBA00022475"/>
    </source>
</evidence>
<evidence type="ECO:0000256" key="7">
    <source>
        <dbReference type="ARBA" id="ARBA00023136"/>
    </source>
</evidence>
<evidence type="ECO:0000256" key="2">
    <source>
        <dbReference type="ARBA" id="ARBA00009142"/>
    </source>
</evidence>
<dbReference type="PANTHER" id="PTHR30269:SF37">
    <property type="entry name" value="MEMBRANE TRANSPORTER PROTEIN"/>
    <property type="match status" value="1"/>
</dbReference>
<evidence type="ECO:0000313" key="10">
    <source>
        <dbReference type="Proteomes" id="UP000778797"/>
    </source>
</evidence>
<dbReference type="RefSeq" id="WP_227477028.1">
    <property type="nucleotide sequence ID" value="NZ_JAFMPT010000009.1"/>
</dbReference>
<accession>A0ABS8EPT7</accession>
<keyword evidence="10" id="KW-1185">Reference proteome</keyword>
<keyword evidence="4 8" id="KW-1003">Cell membrane</keyword>
<evidence type="ECO:0000256" key="3">
    <source>
        <dbReference type="ARBA" id="ARBA00022448"/>
    </source>
</evidence>
<feature type="transmembrane region" description="Helical" evidence="8">
    <location>
        <begin position="71"/>
        <end position="91"/>
    </location>
</feature>
<feature type="transmembrane region" description="Helical" evidence="8">
    <location>
        <begin position="128"/>
        <end position="150"/>
    </location>
</feature>
<gene>
    <name evidence="9" type="ORF">J1C55_08275</name>
</gene>
<dbReference type="Pfam" id="PF01925">
    <property type="entry name" value="TauE"/>
    <property type="match status" value="1"/>
</dbReference>
<evidence type="ECO:0000313" key="9">
    <source>
        <dbReference type="EMBL" id="MCC1484580.1"/>
    </source>
</evidence>
<evidence type="ECO:0000256" key="8">
    <source>
        <dbReference type="RuleBase" id="RU363041"/>
    </source>
</evidence>
<sequence>MTTAALIIIIIGIFCGFFVQTVVGFAGALVAMPILLFVLDLPEAISYITIFYAIASIYLVYIERKNINRKVVLRLIISSFIGTGIGTSLLTLGSPDVLKRALGVFIIAYVIYAFFNNNKKRNWSKLEFLFGLLGGFFSGLFSIGGPLYVIIVKNVTPDINTFRATMFGVLGAVTFIRIPFLTYSGVMTLEHLYYSLYILPFFILAIILGKKMYSVLNENLLKKGLLALLLVSGIVLTF</sequence>
<dbReference type="InterPro" id="IPR052017">
    <property type="entry name" value="TSUP"/>
</dbReference>
<protein>
    <recommendedName>
        <fullName evidence="8">Probable membrane transporter protein</fullName>
    </recommendedName>
</protein>
<comment type="similarity">
    <text evidence="2 8">Belongs to the 4-toluene sulfonate uptake permease (TSUP) (TC 2.A.102) family.</text>
</comment>
<dbReference type="EMBL" id="JAFMPT010000009">
    <property type="protein sequence ID" value="MCC1484580.1"/>
    <property type="molecule type" value="Genomic_DNA"/>
</dbReference>
<name>A0ABS8EPT7_9FLAO</name>
<comment type="subcellular location">
    <subcellularLocation>
        <location evidence="1 8">Cell membrane</location>
        <topology evidence="1 8">Multi-pass membrane protein</topology>
    </subcellularLocation>
</comment>
<dbReference type="InterPro" id="IPR002781">
    <property type="entry name" value="TM_pro_TauE-like"/>
</dbReference>
<dbReference type="Proteomes" id="UP000778797">
    <property type="component" value="Unassembled WGS sequence"/>
</dbReference>
<feature type="transmembrane region" description="Helical" evidence="8">
    <location>
        <begin position="7"/>
        <end position="38"/>
    </location>
</feature>
<feature type="transmembrane region" description="Helical" evidence="8">
    <location>
        <begin position="97"/>
        <end position="116"/>
    </location>
</feature>
<keyword evidence="5 8" id="KW-0812">Transmembrane</keyword>
<keyword evidence="6 8" id="KW-1133">Transmembrane helix</keyword>
<feature type="transmembrane region" description="Helical" evidence="8">
    <location>
        <begin position="44"/>
        <end position="62"/>
    </location>
</feature>
<evidence type="ECO:0000256" key="1">
    <source>
        <dbReference type="ARBA" id="ARBA00004651"/>
    </source>
</evidence>
<reference evidence="9" key="2">
    <citation type="submission" date="2021-10" db="EMBL/GenBank/DDBJ databases">
        <title>Genome of Winogradskyella sp. E313.</title>
        <authorList>
            <person name="Zhou Y."/>
        </authorList>
    </citation>
    <scope>NUCLEOTIDE SEQUENCE</scope>
    <source>
        <strain evidence="9">E313</strain>
    </source>
</reference>
<evidence type="ECO:0000256" key="5">
    <source>
        <dbReference type="ARBA" id="ARBA00022692"/>
    </source>
</evidence>
<keyword evidence="7 8" id="KW-0472">Membrane</keyword>
<evidence type="ECO:0000256" key="6">
    <source>
        <dbReference type="ARBA" id="ARBA00022989"/>
    </source>
</evidence>
<dbReference type="PANTHER" id="PTHR30269">
    <property type="entry name" value="TRANSMEMBRANE PROTEIN YFCA"/>
    <property type="match status" value="1"/>
</dbReference>
<keyword evidence="3" id="KW-0813">Transport</keyword>
<feature type="transmembrane region" description="Helical" evidence="8">
    <location>
        <begin position="192"/>
        <end position="208"/>
    </location>
</feature>
<reference evidence="9" key="1">
    <citation type="submission" date="2021-03" db="EMBL/GenBank/DDBJ databases">
        <authorList>
            <person name="Ping X."/>
        </authorList>
    </citation>
    <scope>NUCLEOTIDE SEQUENCE</scope>
    <source>
        <strain evidence="9">E313</strain>
    </source>
</reference>
<proteinExistence type="inferred from homology"/>